<dbReference type="EMBL" id="JAUESC010000384">
    <property type="protein sequence ID" value="KAK0582925.1"/>
    <property type="molecule type" value="Genomic_DNA"/>
</dbReference>
<reference evidence="4" key="2">
    <citation type="submission" date="2023-06" db="EMBL/GenBank/DDBJ databases">
        <authorList>
            <person name="Swenson N.G."/>
            <person name="Wegrzyn J.L."/>
            <person name="Mcevoy S.L."/>
        </authorList>
    </citation>
    <scope>NUCLEOTIDE SEQUENCE</scope>
    <source>
        <strain evidence="4">NS2018</strain>
        <tissue evidence="4">Leaf</tissue>
    </source>
</reference>
<evidence type="ECO:0000256" key="1">
    <source>
        <dbReference type="ARBA" id="ARBA00010515"/>
    </source>
</evidence>
<feature type="domain" description="Alpha/beta hydrolase fold-3" evidence="3">
    <location>
        <begin position="105"/>
        <end position="326"/>
    </location>
</feature>
<gene>
    <name evidence="4" type="ORF">LWI29_031197</name>
</gene>
<evidence type="ECO:0000256" key="2">
    <source>
        <dbReference type="SAM" id="SignalP"/>
    </source>
</evidence>
<dbReference type="InterPro" id="IPR013094">
    <property type="entry name" value="AB_hydrolase_3"/>
</dbReference>
<evidence type="ECO:0000313" key="4">
    <source>
        <dbReference type="EMBL" id="KAK0582925.1"/>
    </source>
</evidence>
<dbReference type="SUPFAM" id="SSF53474">
    <property type="entry name" value="alpha/beta-Hydrolases"/>
    <property type="match status" value="1"/>
</dbReference>
<protein>
    <recommendedName>
        <fullName evidence="3">Alpha/beta hydrolase fold-3 domain-containing protein</fullName>
    </recommendedName>
</protein>
<reference evidence="4" key="1">
    <citation type="journal article" date="2022" name="Plant J.">
        <title>Strategies of tolerance reflected in two North American maple genomes.</title>
        <authorList>
            <person name="McEvoy S.L."/>
            <person name="Sezen U.U."/>
            <person name="Trouern-Trend A."/>
            <person name="McMahon S.M."/>
            <person name="Schaberg P.G."/>
            <person name="Yang J."/>
            <person name="Wegrzyn J.L."/>
            <person name="Swenson N.G."/>
        </authorList>
    </citation>
    <scope>NUCLEOTIDE SEQUENCE</scope>
    <source>
        <strain evidence="4">NS2018</strain>
    </source>
</reference>
<organism evidence="4 5">
    <name type="scientific">Acer saccharum</name>
    <name type="common">Sugar maple</name>
    <dbReference type="NCBI Taxonomy" id="4024"/>
    <lineage>
        <taxon>Eukaryota</taxon>
        <taxon>Viridiplantae</taxon>
        <taxon>Streptophyta</taxon>
        <taxon>Embryophyta</taxon>
        <taxon>Tracheophyta</taxon>
        <taxon>Spermatophyta</taxon>
        <taxon>Magnoliopsida</taxon>
        <taxon>eudicotyledons</taxon>
        <taxon>Gunneridae</taxon>
        <taxon>Pentapetalae</taxon>
        <taxon>rosids</taxon>
        <taxon>malvids</taxon>
        <taxon>Sapindales</taxon>
        <taxon>Sapindaceae</taxon>
        <taxon>Hippocastanoideae</taxon>
        <taxon>Acereae</taxon>
        <taxon>Acer</taxon>
    </lineage>
</organism>
<keyword evidence="2" id="KW-0732">Signal</keyword>
<dbReference type="Proteomes" id="UP001168877">
    <property type="component" value="Unassembled WGS sequence"/>
</dbReference>
<accession>A0AA39VJG2</accession>
<proteinExistence type="inferred from homology"/>
<feature type="signal peptide" evidence="2">
    <location>
        <begin position="1"/>
        <end position="26"/>
    </location>
</feature>
<name>A0AA39VJG2_ACESA</name>
<evidence type="ECO:0000259" key="3">
    <source>
        <dbReference type="Pfam" id="PF07859"/>
    </source>
</evidence>
<dbReference type="GO" id="GO:0016787">
    <property type="term" value="F:hydrolase activity"/>
    <property type="evidence" value="ECO:0007669"/>
    <property type="project" value="InterPro"/>
</dbReference>
<dbReference type="PANTHER" id="PTHR23024">
    <property type="entry name" value="ARYLACETAMIDE DEACETYLASE"/>
    <property type="match status" value="1"/>
</dbReference>
<dbReference type="InterPro" id="IPR029058">
    <property type="entry name" value="AB_hydrolase_fold"/>
</dbReference>
<dbReference type="AlphaFoldDB" id="A0AA39VJG2"/>
<comment type="similarity">
    <text evidence="1">Belongs to the 'GDXG' lipolytic enzyme family.</text>
</comment>
<keyword evidence="5" id="KW-1185">Reference proteome</keyword>
<sequence length="350" mass="40120">MDFHRFSFIICLFLFFSLLRIQSVTSSTNSSNSKEGFDYSPYIRIDEDGRVERFNDVTRAPPGFDPETNVESKDILFSPENNLTLRLYLPNNTNQINQNQKLPLVFYFHGGGFFVRGAFNPLNHNFVNNLASEANAIVVTVEYRKAPEHPIPVLYEDSWTALKWVASHFDQQGPEDWLNNRADFQRAFLSGSGAGGNIAHQMCMKNGVYEEKLKGVNFMDLILFNPFFWGREVLAGKTDNRTRGGRVERLWKFVYPNTTNGIDDPWINPAKDPNLGRVGCSGVQVFVSENDFMRERGWYYAQKLRESGWSGDMVVVDYKGEDHNFHLANLTSKNSVDLRRRTVLVINQEG</sequence>
<comment type="caution">
    <text evidence="4">The sequence shown here is derived from an EMBL/GenBank/DDBJ whole genome shotgun (WGS) entry which is preliminary data.</text>
</comment>
<dbReference type="InterPro" id="IPR050466">
    <property type="entry name" value="Carboxylest/Gibb_receptor"/>
</dbReference>
<dbReference type="Gene3D" id="3.40.50.1820">
    <property type="entry name" value="alpha/beta hydrolase"/>
    <property type="match status" value="1"/>
</dbReference>
<evidence type="ECO:0000313" key="5">
    <source>
        <dbReference type="Proteomes" id="UP001168877"/>
    </source>
</evidence>
<feature type="chain" id="PRO_5041321453" description="Alpha/beta hydrolase fold-3 domain-containing protein" evidence="2">
    <location>
        <begin position="27"/>
        <end position="350"/>
    </location>
</feature>
<dbReference type="PANTHER" id="PTHR23024:SF467">
    <property type="entry name" value="CARBOXYLESTERASE 12-RELATED"/>
    <property type="match status" value="1"/>
</dbReference>
<dbReference type="Pfam" id="PF07859">
    <property type="entry name" value="Abhydrolase_3"/>
    <property type="match status" value="1"/>
</dbReference>